<sequence length="232" mass="26267">NWRFVLILRRYAQNLSKMALLSSDSFLCQACGIHEDLISERMWLDVRRIGLGPVSRLVVMSREQVTSLLNAPLASVKISNEVRDDLRISRVNGTAKDSNNDGGRISSGISVSIRRGIIYQETPNNYCCLAHILHRDIAEPAAEPQRSSCHQGSVRRPIEDSDDGVRLTVPLTPRSSSSSSLLALRWRDQPRNQYDFEEIESSFNKISIRGNGLKWRYHVQRAADTKATGRYR</sequence>
<feature type="compositionally biased region" description="Basic and acidic residues" evidence="1">
    <location>
        <begin position="156"/>
        <end position="165"/>
    </location>
</feature>
<organism evidence="2 3">
    <name type="scientific">Vespula squamosa</name>
    <name type="common">Southern yellow jacket</name>
    <name type="synonym">Wasp</name>
    <dbReference type="NCBI Taxonomy" id="30214"/>
    <lineage>
        <taxon>Eukaryota</taxon>
        <taxon>Metazoa</taxon>
        <taxon>Ecdysozoa</taxon>
        <taxon>Arthropoda</taxon>
        <taxon>Hexapoda</taxon>
        <taxon>Insecta</taxon>
        <taxon>Pterygota</taxon>
        <taxon>Neoptera</taxon>
        <taxon>Endopterygota</taxon>
        <taxon>Hymenoptera</taxon>
        <taxon>Apocrita</taxon>
        <taxon>Aculeata</taxon>
        <taxon>Vespoidea</taxon>
        <taxon>Vespidae</taxon>
        <taxon>Vespinae</taxon>
        <taxon>Vespula</taxon>
    </lineage>
</organism>
<feature type="non-terminal residue" evidence="2">
    <location>
        <position position="1"/>
    </location>
</feature>
<evidence type="ECO:0000313" key="3">
    <source>
        <dbReference type="Proteomes" id="UP001607302"/>
    </source>
</evidence>
<dbReference type="AlphaFoldDB" id="A0ABD2BN64"/>
<keyword evidence="3" id="KW-1185">Reference proteome</keyword>
<dbReference type="EMBL" id="JAUDFV010000074">
    <property type="protein sequence ID" value="KAL2734218.1"/>
    <property type="molecule type" value="Genomic_DNA"/>
</dbReference>
<feature type="region of interest" description="Disordered" evidence="1">
    <location>
        <begin position="143"/>
        <end position="176"/>
    </location>
</feature>
<name>A0ABD2BN64_VESSQ</name>
<evidence type="ECO:0000256" key="1">
    <source>
        <dbReference type="SAM" id="MobiDB-lite"/>
    </source>
</evidence>
<evidence type="ECO:0000313" key="2">
    <source>
        <dbReference type="EMBL" id="KAL2734218.1"/>
    </source>
</evidence>
<proteinExistence type="predicted"/>
<gene>
    <name evidence="2" type="ORF">V1478_003916</name>
</gene>
<reference evidence="2 3" key="1">
    <citation type="journal article" date="2024" name="Ann. Entomol. Soc. Am.">
        <title>Genomic analyses of the southern and eastern yellowjacket wasps (Hymenoptera: Vespidae) reveal evolutionary signatures of social life.</title>
        <authorList>
            <person name="Catto M.A."/>
            <person name="Caine P.B."/>
            <person name="Orr S.E."/>
            <person name="Hunt B.G."/>
            <person name="Goodisman M.A.D."/>
        </authorList>
    </citation>
    <scope>NUCLEOTIDE SEQUENCE [LARGE SCALE GENOMIC DNA]</scope>
    <source>
        <strain evidence="2">233</strain>
        <tissue evidence="2">Head and thorax</tissue>
    </source>
</reference>
<accession>A0ABD2BN64</accession>
<dbReference type="Proteomes" id="UP001607302">
    <property type="component" value="Unassembled WGS sequence"/>
</dbReference>
<protein>
    <submittedName>
        <fullName evidence="2">Uncharacterized protein</fullName>
    </submittedName>
</protein>
<comment type="caution">
    <text evidence="2">The sequence shown here is derived from an EMBL/GenBank/DDBJ whole genome shotgun (WGS) entry which is preliminary data.</text>
</comment>